<dbReference type="AlphaFoldDB" id="A0A7W6ICX4"/>
<proteinExistence type="predicted"/>
<organism evidence="1 2">
    <name type="scientific">Microvirga flocculans</name>
    <dbReference type="NCBI Taxonomy" id="217168"/>
    <lineage>
        <taxon>Bacteria</taxon>
        <taxon>Pseudomonadati</taxon>
        <taxon>Pseudomonadota</taxon>
        <taxon>Alphaproteobacteria</taxon>
        <taxon>Hyphomicrobiales</taxon>
        <taxon>Methylobacteriaceae</taxon>
        <taxon>Microvirga</taxon>
    </lineage>
</organism>
<accession>A0A7W6ICX4</accession>
<dbReference type="Proteomes" id="UP000519439">
    <property type="component" value="Unassembled WGS sequence"/>
</dbReference>
<dbReference type="RefSeq" id="WP_154664078.1">
    <property type="nucleotide sequence ID" value="NZ_JACIDC010000002.1"/>
</dbReference>
<comment type="caution">
    <text evidence="1">The sequence shown here is derived from an EMBL/GenBank/DDBJ whole genome shotgun (WGS) entry which is preliminary data.</text>
</comment>
<name>A0A7W6ICX4_9HYPH</name>
<gene>
    <name evidence="1" type="ORF">GGR34_000776</name>
</gene>
<keyword evidence="2" id="KW-1185">Reference proteome</keyword>
<evidence type="ECO:0000313" key="1">
    <source>
        <dbReference type="EMBL" id="MBB4039141.1"/>
    </source>
</evidence>
<evidence type="ECO:0000313" key="2">
    <source>
        <dbReference type="Proteomes" id="UP000519439"/>
    </source>
</evidence>
<reference evidence="1 2" key="1">
    <citation type="submission" date="2020-08" db="EMBL/GenBank/DDBJ databases">
        <title>Genomic Encyclopedia of Type Strains, Phase IV (KMG-IV): sequencing the most valuable type-strain genomes for metagenomic binning, comparative biology and taxonomic classification.</title>
        <authorList>
            <person name="Goeker M."/>
        </authorList>
    </citation>
    <scope>NUCLEOTIDE SEQUENCE [LARGE SCALE GENOMIC DNA]</scope>
    <source>
        <strain evidence="1 2">DSM 15743</strain>
    </source>
</reference>
<dbReference type="EMBL" id="JACIDC010000002">
    <property type="protein sequence ID" value="MBB4039141.1"/>
    <property type="molecule type" value="Genomic_DNA"/>
</dbReference>
<sequence>MTFDRLLAFAISRIKAGLPLSLDMEVELVERGYDIEALKNAHEDDFNLGFAFADEDA</sequence>
<protein>
    <submittedName>
        <fullName evidence="1">Uncharacterized protein</fullName>
    </submittedName>
</protein>